<dbReference type="Pfam" id="PF03407">
    <property type="entry name" value="Nucleotid_trans"/>
    <property type="match status" value="1"/>
</dbReference>
<dbReference type="PANTHER" id="PTHR46936">
    <property type="entry name" value="ARABINOSYLTRANSFERASE XEG113"/>
    <property type="match status" value="1"/>
</dbReference>
<accession>A0A0M0K589</accession>
<evidence type="ECO:0000259" key="1">
    <source>
        <dbReference type="Pfam" id="PF03407"/>
    </source>
</evidence>
<dbReference type="GO" id="GO:0052636">
    <property type="term" value="F:arabinosyltransferase activity"/>
    <property type="evidence" value="ECO:0007669"/>
    <property type="project" value="TreeGrafter"/>
</dbReference>
<dbReference type="OrthoDB" id="540503at2759"/>
<proteinExistence type="predicted"/>
<dbReference type="GO" id="GO:0005794">
    <property type="term" value="C:Golgi apparatus"/>
    <property type="evidence" value="ECO:0007669"/>
    <property type="project" value="TreeGrafter"/>
</dbReference>
<comment type="caution">
    <text evidence="2">The sequence shown here is derived from an EMBL/GenBank/DDBJ whole genome shotgun (WGS) entry which is preliminary data.</text>
</comment>
<evidence type="ECO:0000313" key="3">
    <source>
        <dbReference type="Proteomes" id="UP000037460"/>
    </source>
</evidence>
<dbReference type="EMBL" id="JWZX01001422">
    <property type="protein sequence ID" value="KOO33787.1"/>
    <property type="molecule type" value="Genomic_DNA"/>
</dbReference>
<dbReference type="InterPro" id="IPR005069">
    <property type="entry name" value="Nucl-diP-sugar_transferase"/>
</dbReference>
<keyword evidence="2" id="KW-0808">Transferase</keyword>
<protein>
    <submittedName>
        <fullName evidence="2">Glycosyltransferase family 77 protein</fullName>
    </submittedName>
</protein>
<evidence type="ECO:0000313" key="2">
    <source>
        <dbReference type="EMBL" id="KOO33787.1"/>
    </source>
</evidence>
<dbReference type="InterPro" id="IPR053250">
    <property type="entry name" value="Glycosyltransferase_77"/>
</dbReference>
<dbReference type="Proteomes" id="UP000037460">
    <property type="component" value="Unassembled WGS sequence"/>
</dbReference>
<dbReference type="PANTHER" id="PTHR46936:SF1">
    <property type="entry name" value="ARABINOSYLTRANSFERASE XEG113"/>
    <property type="match status" value="1"/>
</dbReference>
<sequence length="614" mass="68875">MPPPPPSVEAEEVPLAERVVVPPGETLPPRLAAMRKGTDLYVSFASSSMAPFALNWVANLRRAGLTTTVVGTLDARMAEICEASGVDHLPIEGTSIANRNAANLRFDYGAYKRMAALKVTFYTRVLRMGFNVWACDADTGWMGNPAVFVNEFPMQHVDIFTTTDCIDIEGDQHNGCWHVDHNTGLVYMRSRQAVLDFLGAWKAKIESTRDIMVRDQAALNLLMRENFHSKTWDPPPDPKGRSAVRPIFLAWNDKIKIARLPLRYFANGHTFFVQRLYQKKDHPPPFVVHMTYQYGDDSAFPYGKRQRMREGRVWQVDPPSYFNDGYYLAVAPEAATLPIDYLPGNVTTAQAADRFNREETQLRTVLRDALALAIALNRTLVLPRMLCYCDNIWKEMKHCRVGGAFGMTLPFDCPADHILNLPRWFQSELPIAFRESGFLSDPRLSPALKSSWVRLKTGPMSANEARAALKPYERTRVLELAVAKDRFCGFEERQEAALWAGLAPALVPYSRHFCYEDGACVGPRAGCIPFYSPCCHGTPGRSFPCKFLIGPPPFHSSADKPPPFCEGRAKDGDVQLVEVPSNYPDLSPNPFSRQFHTIQDEFRKGGGSFKVTNA</sequence>
<dbReference type="AlphaFoldDB" id="A0A0M0K589"/>
<organism evidence="2 3">
    <name type="scientific">Chrysochromulina tobinii</name>
    <dbReference type="NCBI Taxonomy" id="1460289"/>
    <lineage>
        <taxon>Eukaryota</taxon>
        <taxon>Haptista</taxon>
        <taxon>Haptophyta</taxon>
        <taxon>Prymnesiophyceae</taxon>
        <taxon>Prymnesiales</taxon>
        <taxon>Chrysochromulinaceae</taxon>
        <taxon>Chrysochromulina</taxon>
    </lineage>
</organism>
<keyword evidence="3" id="KW-1185">Reference proteome</keyword>
<gene>
    <name evidence="2" type="ORF">Ctob_015033</name>
</gene>
<name>A0A0M0K589_9EUKA</name>
<feature type="domain" description="Nucleotide-diphospho-sugar transferase" evidence="1">
    <location>
        <begin position="65"/>
        <end position="308"/>
    </location>
</feature>
<reference evidence="3" key="1">
    <citation type="journal article" date="2015" name="PLoS Genet.">
        <title>Genome Sequence and Transcriptome Analyses of Chrysochromulina tobin: Metabolic Tools for Enhanced Algal Fitness in the Prominent Order Prymnesiales (Haptophyceae).</title>
        <authorList>
            <person name="Hovde B.T."/>
            <person name="Deodato C.R."/>
            <person name="Hunsperger H.M."/>
            <person name="Ryken S.A."/>
            <person name="Yost W."/>
            <person name="Jha R.K."/>
            <person name="Patterson J."/>
            <person name="Monnat R.J. Jr."/>
            <person name="Barlow S.B."/>
            <person name="Starkenburg S.R."/>
            <person name="Cattolico R.A."/>
        </authorList>
    </citation>
    <scope>NUCLEOTIDE SEQUENCE</scope>
    <source>
        <strain evidence="3">CCMP291</strain>
    </source>
</reference>